<dbReference type="InterPro" id="IPR027417">
    <property type="entry name" value="P-loop_NTPase"/>
</dbReference>
<dbReference type="PANTHER" id="PTHR40396">
    <property type="entry name" value="ATPASE-LIKE PROTEIN"/>
    <property type="match status" value="1"/>
</dbReference>
<evidence type="ECO:0000313" key="2">
    <source>
        <dbReference type="EMBL" id="RFU41239.1"/>
    </source>
</evidence>
<keyword evidence="2" id="KW-0067">ATP-binding</keyword>
<comment type="caution">
    <text evidence="2">The sequence shown here is derived from an EMBL/GenBank/DDBJ whole genome shotgun (WGS) entry which is preliminary data.</text>
</comment>
<dbReference type="PANTHER" id="PTHR40396:SF1">
    <property type="entry name" value="ATPASE AAA-TYPE CORE DOMAIN-CONTAINING PROTEIN"/>
    <property type="match status" value="1"/>
</dbReference>
<protein>
    <submittedName>
        <fullName evidence="2">ATP-binding protein</fullName>
    </submittedName>
</protein>
<reference evidence="2 3" key="1">
    <citation type="submission" date="2018-08" db="EMBL/GenBank/DDBJ databases">
        <title>Actinomadura jelena sp. nov., a novel Actinomycete isolated from soil in Chad.</title>
        <authorList>
            <person name="Shi L."/>
        </authorList>
    </citation>
    <scope>NUCLEOTIDE SEQUENCE [LARGE SCALE GENOMIC DNA]</scope>
    <source>
        <strain evidence="2 3">NEAU-G17</strain>
    </source>
</reference>
<gene>
    <name evidence="2" type="ORF">DZF91_12735</name>
</gene>
<dbReference type="GO" id="GO:0016887">
    <property type="term" value="F:ATP hydrolysis activity"/>
    <property type="evidence" value="ECO:0007669"/>
    <property type="project" value="InterPro"/>
</dbReference>
<organism evidence="2 3">
    <name type="scientific">Actinomadura logoneensis</name>
    <dbReference type="NCBI Taxonomy" id="2293572"/>
    <lineage>
        <taxon>Bacteria</taxon>
        <taxon>Bacillati</taxon>
        <taxon>Actinomycetota</taxon>
        <taxon>Actinomycetes</taxon>
        <taxon>Streptosporangiales</taxon>
        <taxon>Thermomonosporaceae</taxon>
        <taxon>Actinomadura</taxon>
    </lineage>
</organism>
<dbReference type="RefSeq" id="WP_117357686.1">
    <property type="nucleotide sequence ID" value="NZ_QURH01000224.1"/>
</dbReference>
<keyword evidence="2" id="KW-0547">Nucleotide-binding</keyword>
<accession>A0A372JMR1</accession>
<dbReference type="SUPFAM" id="SSF52540">
    <property type="entry name" value="P-loop containing nucleoside triphosphate hydrolases"/>
    <property type="match status" value="1"/>
</dbReference>
<feature type="domain" description="ATPase AAA-type core" evidence="1">
    <location>
        <begin position="13"/>
        <end position="280"/>
    </location>
</feature>
<dbReference type="Pfam" id="PF13304">
    <property type="entry name" value="AAA_21"/>
    <property type="match status" value="1"/>
</dbReference>
<evidence type="ECO:0000259" key="1">
    <source>
        <dbReference type="Pfam" id="PF13304"/>
    </source>
</evidence>
<evidence type="ECO:0000313" key="3">
    <source>
        <dbReference type="Proteomes" id="UP000261811"/>
    </source>
</evidence>
<dbReference type="OrthoDB" id="9809324at2"/>
<sequence length="387" mass="43359">MVTHQRRPPSTLQTGDRRSFALRARLRLDGIRYTYGFEVDGKAIRSEWLFSFPHGKPRRLFERNGPGKGDYEFGRALTGPTSQIAKLTRPDSLYLSSAASNSHPLLSAIYKALTTNIHGVRQGDRDTRFEAIRHLLLNEHGSQILARLLKVADLGIESAHIEETEVPPAIQQAVARLGAELGEVRVNLAHNHADEIFLVHSSAPAVRFGLDEESDGTVEWLTLITYLLISLSLPGVLVVDEVDASLHPHLSSAVIRMFKDPEINRHGSQLLFASHDTTLLGTLLDDKILDRDEVWFTEKGADGATTLYALAEFKPRKDENVERGYLQGRYGAVPYLSYAEIRRIFQKPGVESDEPRTHPQSLTRKTNTKRAKNRLLIVCEGEVTEDE</sequence>
<proteinExistence type="predicted"/>
<name>A0A372JMR1_9ACTN</name>
<dbReference type="EMBL" id="QURH01000224">
    <property type="protein sequence ID" value="RFU41239.1"/>
    <property type="molecule type" value="Genomic_DNA"/>
</dbReference>
<keyword evidence="3" id="KW-1185">Reference proteome</keyword>
<dbReference type="AlphaFoldDB" id="A0A372JMR1"/>
<dbReference type="InterPro" id="IPR003959">
    <property type="entry name" value="ATPase_AAA_core"/>
</dbReference>
<dbReference type="GO" id="GO:0005524">
    <property type="term" value="F:ATP binding"/>
    <property type="evidence" value="ECO:0007669"/>
    <property type="project" value="UniProtKB-KW"/>
</dbReference>
<dbReference type="Proteomes" id="UP000261811">
    <property type="component" value="Unassembled WGS sequence"/>
</dbReference>
<dbReference type="Gene3D" id="3.40.50.300">
    <property type="entry name" value="P-loop containing nucleotide triphosphate hydrolases"/>
    <property type="match status" value="1"/>
</dbReference>